<dbReference type="PANTHER" id="PTHR48081">
    <property type="entry name" value="AB HYDROLASE SUPERFAMILY PROTEIN C4A8.06C"/>
    <property type="match status" value="1"/>
</dbReference>
<proteinExistence type="predicted"/>
<dbReference type="InterPro" id="IPR049492">
    <property type="entry name" value="BD-FAE-like_dom"/>
</dbReference>
<evidence type="ECO:0000259" key="3">
    <source>
        <dbReference type="Pfam" id="PF20434"/>
    </source>
</evidence>
<accession>A0A7W4Z5I9</accession>
<sequence>MLILSLFWAWLAWNCYHPWRGKPEAFGVISFTFGLLVGELPLHFIVMEFLITIGLIASGGLYGLIDASAVLIAGASWLALAQFYSQADGARQDVLKAARQILGDNFIDAIPPERRRDIPDRPELPDLINPFAFQVPGVKRVRNVTYHEQDGRALKLDIFHQENLPPNAPVLLQIHGGAWVIGNKDQQALPLMGQLASRGWVCVTVQYRLSPGATFPDHIIDCKRALVWVKDHITEYGGDPNFIIATGGSAGGHLSALLTLSANDPAFQPGFESRDTRVQGAVPFYGIYDFTNSLGQRRHKGLEDLVGKRVLKCMLSDEPERWQQASPLFHVNESAPPMLLIHGEGDTLAPVEESRALYKVLRETPGVRAGLAELPYAQHAFELWYSRRSLQVIYALEYFLTALHEDYLKQR</sequence>
<keyword evidence="2" id="KW-1133">Transmembrane helix</keyword>
<organism evidence="4 5">
    <name type="scientific">Litorivivens lipolytica</name>
    <dbReference type="NCBI Taxonomy" id="1524264"/>
    <lineage>
        <taxon>Bacteria</taxon>
        <taxon>Pseudomonadati</taxon>
        <taxon>Pseudomonadota</taxon>
        <taxon>Gammaproteobacteria</taxon>
        <taxon>Litorivivens</taxon>
    </lineage>
</organism>
<dbReference type="GO" id="GO:0016787">
    <property type="term" value="F:hydrolase activity"/>
    <property type="evidence" value="ECO:0007669"/>
    <property type="project" value="UniProtKB-KW"/>
</dbReference>
<dbReference type="AlphaFoldDB" id="A0A7W4Z5I9"/>
<comment type="caution">
    <text evidence="4">The sequence shown here is derived from an EMBL/GenBank/DDBJ whole genome shotgun (WGS) entry which is preliminary data.</text>
</comment>
<name>A0A7W4Z5I9_9GAMM</name>
<keyword evidence="2" id="KW-0472">Membrane</keyword>
<gene>
    <name evidence="4" type="ORF">FHR99_001413</name>
</gene>
<reference evidence="4 5" key="1">
    <citation type="submission" date="2020-08" db="EMBL/GenBank/DDBJ databases">
        <title>Genomic Encyclopedia of Type Strains, Phase III (KMG-III): the genomes of soil and plant-associated and newly described type strains.</title>
        <authorList>
            <person name="Whitman W."/>
        </authorList>
    </citation>
    <scope>NUCLEOTIDE SEQUENCE [LARGE SCALE GENOMIC DNA]</scope>
    <source>
        <strain evidence="4 5">CECT 8654</strain>
    </source>
</reference>
<dbReference type="Pfam" id="PF20434">
    <property type="entry name" value="BD-FAE"/>
    <property type="match status" value="1"/>
</dbReference>
<feature type="transmembrane region" description="Helical" evidence="2">
    <location>
        <begin position="64"/>
        <end position="84"/>
    </location>
</feature>
<dbReference type="EMBL" id="JACHWY010000001">
    <property type="protein sequence ID" value="MBB3047177.1"/>
    <property type="molecule type" value="Genomic_DNA"/>
</dbReference>
<evidence type="ECO:0000313" key="4">
    <source>
        <dbReference type="EMBL" id="MBB3047177.1"/>
    </source>
</evidence>
<feature type="domain" description="BD-FAE-like" evidence="3">
    <location>
        <begin position="156"/>
        <end position="361"/>
    </location>
</feature>
<dbReference type="InterPro" id="IPR050300">
    <property type="entry name" value="GDXG_lipolytic_enzyme"/>
</dbReference>
<protein>
    <submittedName>
        <fullName evidence="4">Acetyl esterase/lipase</fullName>
    </submittedName>
</protein>
<evidence type="ECO:0000313" key="5">
    <source>
        <dbReference type="Proteomes" id="UP000537130"/>
    </source>
</evidence>
<dbReference type="RefSeq" id="WP_183409816.1">
    <property type="nucleotide sequence ID" value="NZ_JACHWY010000001.1"/>
</dbReference>
<dbReference type="Proteomes" id="UP000537130">
    <property type="component" value="Unassembled WGS sequence"/>
</dbReference>
<evidence type="ECO:0000256" key="1">
    <source>
        <dbReference type="ARBA" id="ARBA00022801"/>
    </source>
</evidence>
<dbReference type="InterPro" id="IPR029058">
    <property type="entry name" value="AB_hydrolase_fold"/>
</dbReference>
<evidence type="ECO:0000256" key="2">
    <source>
        <dbReference type="SAM" id="Phobius"/>
    </source>
</evidence>
<feature type="transmembrane region" description="Helical" evidence="2">
    <location>
        <begin position="30"/>
        <end position="57"/>
    </location>
</feature>
<keyword evidence="5" id="KW-1185">Reference proteome</keyword>
<dbReference type="Gene3D" id="3.40.50.1820">
    <property type="entry name" value="alpha/beta hydrolase"/>
    <property type="match status" value="1"/>
</dbReference>
<keyword evidence="2" id="KW-0812">Transmembrane</keyword>
<dbReference type="PANTHER" id="PTHR48081:SF33">
    <property type="entry name" value="KYNURENINE FORMAMIDASE"/>
    <property type="match status" value="1"/>
</dbReference>
<dbReference type="SUPFAM" id="SSF53474">
    <property type="entry name" value="alpha/beta-Hydrolases"/>
    <property type="match status" value="1"/>
</dbReference>
<keyword evidence="1" id="KW-0378">Hydrolase</keyword>